<reference evidence="3 4" key="1">
    <citation type="journal article" date="2019" name="Sci. Rep.">
        <title>Nanopore sequencing improves the draft genome of the human pathogenic amoeba Naegleria fowleri.</title>
        <authorList>
            <person name="Liechti N."/>
            <person name="Schurch N."/>
            <person name="Bruggmann R."/>
            <person name="Wittwer M."/>
        </authorList>
    </citation>
    <scope>NUCLEOTIDE SEQUENCE [LARGE SCALE GENOMIC DNA]</scope>
    <source>
        <strain evidence="3 4">ATCC 30894</strain>
    </source>
</reference>
<dbReference type="VEuPathDB" id="AmoebaDB:NfTy_022040"/>
<feature type="compositionally biased region" description="Low complexity" evidence="1">
    <location>
        <begin position="246"/>
        <end position="256"/>
    </location>
</feature>
<feature type="compositionally biased region" description="Polar residues" evidence="1">
    <location>
        <begin position="363"/>
        <end position="380"/>
    </location>
</feature>
<dbReference type="PROSITE" id="PS00463">
    <property type="entry name" value="ZN2_CY6_FUNGAL_1"/>
    <property type="match status" value="1"/>
</dbReference>
<dbReference type="Pfam" id="PF00172">
    <property type="entry name" value="Zn_clus"/>
    <property type="match status" value="1"/>
</dbReference>
<comment type="caution">
    <text evidence="3">The sequence shown here is derived from an EMBL/GenBank/DDBJ whole genome shotgun (WGS) entry which is preliminary data.</text>
</comment>
<dbReference type="AlphaFoldDB" id="A0A6A5BV59"/>
<dbReference type="CDD" id="cd00067">
    <property type="entry name" value="GAL4"/>
    <property type="match status" value="1"/>
</dbReference>
<name>A0A6A5BV59_NAEFO</name>
<feature type="compositionally biased region" description="Polar residues" evidence="1">
    <location>
        <begin position="88"/>
        <end position="98"/>
    </location>
</feature>
<evidence type="ECO:0000313" key="4">
    <source>
        <dbReference type="Proteomes" id="UP000444721"/>
    </source>
</evidence>
<feature type="compositionally biased region" description="Polar residues" evidence="1">
    <location>
        <begin position="257"/>
        <end position="268"/>
    </location>
</feature>
<dbReference type="RefSeq" id="XP_044566686.1">
    <property type="nucleotide sequence ID" value="XM_044702287.1"/>
</dbReference>
<evidence type="ECO:0000256" key="1">
    <source>
        <dbReference type="SAM" id="MobiDB-lite"/>
    </source>
</evidence>
<feature type="compositionally biased region" description="Low complexity" evidence="1">
    <location>
        <begin position="128"/>
        <end position="138"/>
    </location>
</feature>
<dbReference type="GO" id="GO:0000981">
    <property type="term" value="F:DNA-binding transcription factor activity, RNA polymerase II-specific"/>
    <property type="evidence" value="ECO:0007669"/>
    <property type="project" value="InterPro"/>
</dbReference>
<dbReference type="SUPFAM" id="SSF57701">
    <property type="entry name" value="Zn2/Cys6 DNA-binding domain"/>
    <property type="match status" value="1"/>
</dbReference>
<dbReference type="VEuPathDB" id="AmoebaDB:NfTy_047840"/>
<dbReference type="VEuPathDB" id="AmoebaDB:FDP41_011834"/>
<sequence>MFPYNQCCDSSSHDVVNWNPSHHHHHQQQQRTGVDSTNQTHQETNHHTSNTSTQSLDHLHSGGGDELFQQFEDFLLQGMTRHDPQQQPPSIINNNTQLSSTTPTEGVSSSSSGGTNASRIPPPPPPHDSLSSSSSFTSDQSGSSMLLLLDTFLHNNHPLRNESILAIPSSSSEQNDSHHHHIDSSSQWMMHHFFNSFILPASMNDIELSLSSSSLSSSWMNSSTLRDSLQQPFHSEEVHHLQVPYHTNNHTTPTTHSILSSPALQSTRSNNSNNNNNSSSSSSSSSSGESNSCTNNNNANNNGNNNKNVHSKVVNHVVEYFPIACEQCRQQHRKCDKQLPKCYSCTQRGIECVYRESKRNKKNNSISTSNMNHPTKSNVSRNDHNSKETQLRNHSTVHLETSKSKSFHLLFSPYPLGKKSNEEFVQTSESLSTRAVIDYYFDVACDGYPLVSREELENFITYFPNCDDVEISSLQVNCEMFAMYFSIRALCECRAGLIEQSEKTIQKAKDCLSKVFDRISSSSVAAVYAHLVVYELYNGKTEQAKFYFTILDFLTKKLFSISEESGVDSETQSKLTIYEKNLEGWMYYYDTVLKLGLTEDFEKHTVEDLLIRLPEMYSFFCQEPLPQEWIHRLTKEKVTNENCFEIWSIVELLVNKFKNLEKSTLLTIPDTVNRADFVEPIYQIISDSLRIAILSKSQSPITQELIEKSALNIIHLTENPLYPLFPVDILFCVKPAVNIHLEICHELVLQSHSLGCGRNDFVHHGVDYYNILKKDLRSFTVMKPKFKAITKWINKITDQIEQMIAAMDKIKD</sequence>
<dbReference type="GeneID" id="68119049"/>
<feature type="region of interest" description="Disordered" evidence="1">
    <location>
        <begin position="246"/>
        <end position="308"/>
    </location>
</feature>
<keyword evidence="4" id="KW-1185">Reference proteome</keyword>
<organism evidence="3 4">
    <name type="scientific">Naegleria fowleri</name>
    <name type="common">Brain eating amoeba</name>
    <dbReference type="NCBI Taxonomy" id="5763"/>
    <lineage>
        <taxon>Eukaryota</taxon>
        <taxon>Discoba</taxon>
        <taxon>Heterolobosea</taxon>
        <taxon>Tetramitia</taxon>
        <taxon>Eutetramitia</taxon>
        <taxon>Vahlkampfiidae</taxon>
        <taxon>Naegleria</taxon>
    </lineage>
</organism>
<evidence type="ECO:0000313" key="3">
    <source>
        <dbReference type="EMBL" id="KAF0981973.1"/>
    </source>
</evidence>
<dbReference type="InterPro" id="IPR036864">
    <property type="entry name" value="Zn2-C6_fun-type_DNA-bd_sf"/>
</dbReference>
<dbReference type="VEuPathDB" id="AmoebaDB:NF0049910"/>
<protein>
    <recommendedName>
        <fullName evidence="2">Zn(2)-C6 fungal-type domain-containing protein</fullName>
    </recommendedName>
</protein>
<dbReference type="InterPro" id="IPR001138">
    <property type="entry name" value="Zn2Cys6_DnaBD"/>
</dbReference>
<dbReference type="Gene3D" id="4.10.240.10">
    <property type="entry name" value="Zn(2)-C6 fungal-type DNA-binding domain"/>
    <property type="match status" value="1"/>
</dbReference>
<gene>
    <name evidence="3" type="ORF">FDP41_011834</name>
</gene>
<dbReference type="OrthoDB" id="2017365at2759"/>
<dbReference type="GO" id="GO:0008270">
    <property type="term" value="F:zinc ion binding"/>
    <property type="evidence" value="ECO:0007669"/>
    <property type="project" value="InterPro"/>
</dbReference>
<feature type="region of interest" description="Disordered" evidence="1">
    <location>
        <begin position="81"/>
        <end position="138"/>
    </location>
</feature>
<feature type="compositionally biased region" description="Basic and acidic residues" evidence="1">
    <location>
        <begin position="381"/>
        <end position="391"/>
    </location>
</feature>
<dbReference type="PROSITE" id="PS50048">
    <property type="entry name" value="ZN2_CY6_FUNGAL_2"/>
    <property type="match status" value="1"/>
</dbReference>
<feature type="compositionally biased region" description="Low complexity" evidence="1">
    <location>
        <begin position="269"/>
        <end position="308"/>
    </location>
</feature>
<accession>A0A6A5BV59</accession>
<dbReference type="EMBL" id="VFQX01000012">
    <property type="protein sequence ID" value="KAF0981973.1"/>
    <property type="molecule type" value="Genomic_DNA"/>
</dbReference>
<feature type="domain" description="Zn(2)-C6 fungal-type" evidence="2">
    <location>
        <begin position="324"/>
        <end position="354"/>
    </location>
</feature>
<feature type="region of interest" description="Disordered" evidence="1">
    <location>
        <begin position="18"/>
        <end position="64"/>
    </location>
</feature>
<dbReference type="OMA" id="HLEICHE"/>
<dbReference type="Proteomes" id="UP000444721">
    <property type="component" value="Unassembled WGS sequence"/>
</dbReference>
<feature type="compositionally biased region" description="Low complexity" evidence="1">
    <location>
        <begin position="99"/>
        <end position="119"/>
    </location>
</feature>
<evidence type="ECO:0000259" key="2">
    <source>
        <dbReference type="PROSITE" id="PS50048"/>
    </source>
</evidence>
<proteinExistence type="predicted"/>
<feature type="compositionally biased region" description="Low complexity" evidence="1">
    <location>
        <begin position="36"/>
        <end position="55"/>
    </location>
</feature>
<dbReference type="SMART" id="SM00066">
    <property type="entry name" value="GAL4"/>
    <property type="match status" value="1"/>
</dbReference>
<feature type="region of interest" description="Disordered" evidence="1">
    <location>
        <begin position="360"/>
        <end position="397"/>
    </location>
</feature>